<accession>A0ABV4BP67</accession>
<organism evidence="3 4">
    <name type="scientific">Clostridium moutaii</name>
    <dbReference type="NCBI Taxonomy" id="3240932"/>
    <lineage>
        <taxon>Bacteria</taxon>
        <taxon>Bacillati</taxon>
        <taxon>Bacillota</taxon>
        <taxon>Clostridia</taxon>
        <taxon>Eubacteriales</taxon>
        <taxon>Clostridiaceae</taxon>
        <taxon>Clostridium</taxon>
    </lineage>
</organism>
<dbReference type="InterPro" id="IPR002052">
    <property type="entry name" value="DNA_methylase_N6_adenine_CS"/>
</dbReference>
<dbReference type="EC" id="2.1.1.171" evidence="3"/>
<dbReference type="Proteomes" id="UP001564657">
    <property type="component" value="Unassembled WGS sequence"/>
</dbReference>
<dbReference type="InterPro" id="IPR004398">
    <property type="entry name" value="RNA_MeTrfase_RsmD"/>
</dbReference>
<keyword evidence="4" id="KW-1185">Reference proteome</keyword>
<dbReference type="RefSeq" id="WP_369703462.1">
    <property type="nucleotide sequence ID" value="NZ_JBGEWD010000003.1"/>
</dbReference>
<keyword evidence="2 3" id="KW-0808">Transferase</keyword>
<proteinExistence type="predicted"/>
<comment type="caution">
    <text evidence="3">The sequence shown here is derived from an EMBL/GenBank/DDBJ whole genome shotgun (WGS) entry which is preliminary data.</text>
</comment>
<dbReference type="GO" id="GO:0052913">
    <property type="term" value="F:16S rRNA (guanine(966)-N(2))-methyltransferase activity"/>
    <property type="evidence" value="ECO:0007669"/>
    <property type="project" value="UniProtKB-EC"/>
</dbReference>
<dbReference type="PANTHER" id="PTHR43542">
    <property type="entry name" value="METHYLTRANSFERASE"/>
    <property type="match status" value="1"/>
</dbReference>
<evidence type="ECO:0000313" key="3">
    <source>
        <dbReference type="EMBL" id="MEY7999576.1"/>
    </source>
</evidence>
<gene>
    <name evidence="3" type="primary">rsmD</name>
    <name evidence="3" type="ORF">AB8U03_05055</name>
</gene>
<evidence type="ECO:0000256" key="1">
    <source>
        <dbReference type="ARBA" id="ARBA00022603"/>
    </source>
</evidence>
<dbReference type="Pfam" id="PF03602">
    <property type="entry name" value="Cons_hypoth95"/>
    <property type="match status" value="1"/>
</dbReference>
<name>A0ABV4BP67_9CLOT</name>
<evidence type="ECO:0000256" key="2">
    <source>
        <dbReference type="ARBA" id="ARBA00022679"/>
    </source>
</evidence>
<dbReference type="PANTHER" id="PTHR43542:SF1">
    <property type="entry name" value="METHYLTRANSFERASE"/>
    <property type="match status" value="1"/>
</dbReference>
<dbReference type="Gene3D" id="3.40.50.150">
    <property type="entry name" value="Vaccinia Virus protein VP39"/>
    <property type="match status" value="1"/>
</dbReference>
<sequence length="186" mass="21054">MRIISGLARGRKILSPNGYDTTRPTLDRIKESMFNIIQNRIYGSTVLDVFAGTGSLGLEAVSRGAKKCFLIDRDSDTFYCLQKNVENLKFVPMCKTMNMDSYGALEKLGGKGEVFDIIFVDPPYKKDMIPPAVELIEKENLLCKNGIIVTKIDTDEKIYDGTHNIVLTDHRKYGNTTVCFYEYKED</sequence>
<dbReference type="PROSITE" id="PS00092">
    <property type="entry name" value="N6_MTASE"/>
    <property type="match status" value="1"/>
</dbReference>
<dbReference type="CDD" id="cd02440">
    <property type="entry name" value="AdoMet_MTases"/>
    <property type="match status" value="1"/>
</dbReference>
<protein>
    <submittedName>
        <fullName evidence="3">16S rRNA (Guanine(966)-N(2))-methyltransferase RsmD</fullName>
        <ecNumber evidence="3">2.1.1.171</ecNumber>
    </submittedName>
</protein>
<reference evidence="3 4" key="1">
    <citation type="submission" date="2024-08" db="EMBL/GenBank/DDBJ databases">
        <title>Clostridium lapicellarii sp. nov., and Clostridium renhuaiense sp. nov., two species isolated from the mud in a fermentation cellar used for producing sauce-flavour Chinese liquors.</title>
        <authorList>
            <person name="Yang F."/>
            <person name="Wang H."/>
            <person name="Chen L.Q."/>
            <person name="Zhou N."/>
            <person name="Lu J.J."/>
            <person name="Pu X.X."/>
            <person name="Wan B."/>
            <person name="Wang L."/>
            <person name="Liu S.J."/>
        </authorList>
    </citation>
    <scope>NUCLEOTIDE SEQUENCE [LARGE SCALE GENOMIC DNA]</scope>
    <source>
        <strain evidence="3 4">MT-5</strain>
    </source>
</reference>
<dbReference type="SUPFAM" id="SSF53335">
    <property type="entry name" value="S-adenosyl-L-methionine-dependent methyltransferases"/>
    <property type="match status" value="1"/>
</dbReference>
<dbReference type="PIRSF" id="PIRSF004553">
    <property type="entry name" value="CHP00095"/>
    <property type="match status" value="1"/>
</dbReference>
<evidence type="ECO:0000313" key="4">
    <source>
        <dbReference type="Proteomes" id="UP001564657"/>
    </source>
</evidence>
<dbReference type="EMBL" id="JBGEWD010000003">
    <property type="protein sequence ID" value="MEY7999576.1"/>
    <property type="molecule type" value="Genomic_DNA"/>
</dbReference>
<dbReference type="NCBIfam" id="TIGR00095">
    <property type="entry name" value="16S rRNA (guanine(966)-N(2))-methyltransferase RsmD"/>
    <property type="match status" value="1"/>
</dbReference>
<keyword evidence="1 3" id="KW-0489">Methyltransferase</keyword>
<dbReference type="InterPro" id="IPR029063">
    <property type="entry name" value="SAM-dependent_MTases_sf"/>
</dbReference>